<dbReference type="EMBL" id="CAKXYP010000016">
    <property type="protein sequence ID" value="CAH9418168.1"/>
    <property type="molecule type" value="Genomic_DNA"/>
</dbReference>
<organism evidence="2 3">
    <name type="scientific">Streptomyces globisporus</name>
    <dbReference type="NCBI Taxonomy" id="1908"/>
    <lineage>
        <taxon>Bacteria</taxon>
        <taxon>Bacillati</taxon>
        <taxon>Actinomycetota</taxon>
        <taxon>Actinomycetes</taxon>
        <taxon>Kitasatosporales</taxon>
        <taxon>Streptomycetaceae</taxon>
        <taxon>Streptomyces</taxon>
    </lineage>
</organism>
<feature type="region of interest" description="Disordered" evidence="1">
    <location>
        <begin position="1"/>
        <end position="30"/>
    </location>
</feature>
<accession>A0ABM9H3F8</accession>
<sequence length="46" mass="4389">MHGRRCQGKLPERTPAAGGNLDTAMGAGAGSRRAVVVGGAPAGAAS</sequence>
<protein>
    <submittedName>
        <fullName evidence="2">Uncharacterized protein</fullName>
    </submittedName>
</protein>
<name>A0ABM9H3F8_STRGL</name>
<reference evidence="2" key="1">
    <citation type="submission" date="2022-03" db="EMBL/GenBank/DDBJ databases">
        <authorList>
            <person name="Leyn A S."/>
        </authorList>
    </citation>
    <scope>NUCLEOTIDE SEQUENCE</scope>
    <source>
        <strain evidence="2">Streptomyces globisporus 4-3</strain>
    </source>
</reference>
<evidence type="ECO:0000313" key="3">
    <source>
        <dbReference type="Proteomes" id="UP001154015"/>
    </source>
</evidence>
<comment type="caution">
    <text evidence="2">The sequence shown here is derived from an EMBL/GenBank/DDBJ whole genome shotgun (WGS) entry which is preliminary data.</text>
</comment>
<dbReference type="Proteomes" id="UP001154015">
    <property type="component" value="Unassembled WGS sequence"/>
</dbReference>
<keyword evidence="3" id="KW-1185">Reference proteome</keyword>
<gene>
    <name evidence="2" type="ORF">SGL43_05216</name>
</gene>
<evidence type="ECO:0000256" key="1">
    <source>
        <dbReference type="SAM" id="MobiDB-lite"/>
    </source>
</evidence>
<evidence type="ECO:0000313" key="2">
    <source>
        <dbReference type="EMBL" id="CAH9418168.1"/>
    </source>
</evidence>
<proteinExistence type="predicted"/>